<keyword evidence="4 7" id="KW-0812">Transmembrane</keyword>
<evidence type="ECO:0000256" key="1">
    <source>
        <dbReference type="ARBA" id="ARBA00004651"/>
    </source>
</evidence>
<evidence type="ECO:0000256" key="7">
    <source>
        <dbReference type="SAM" id="Phobius"/>
    </source>
</evidence>
<organism evidence="9 10">
    <name type="scientific">Nocardioides ginsengisegetis</name>
    <dbReference type="NCBI Taxonomy" id="661491"/>
    <lineage>
        <taxon>Bacteria</taxon>
        <taxon>Bacillati</taxon>
        <taxon>Actinomycetota</taxon>
        <taxon>Actinomycetes</taxon>
        <taxon>Propionibacteriales</taxon>
        <taxon>Nocardioidaceae</taxon>
        <taxon>Nocardioides</taxon>
    </lineage>
</organism>
<dbReference type="PANTHER" id="PTHR42920">
    <property type="entry name" value="OS03G0707200 PROTEIN-RELATED"/>
    <property type="match status" value="1"/>
</dbReference>
<dbReference type="AlphaFoldDB" id="A0A7W3P9H8"/>
<evidence type="ECO:0000259" key="8">
    <source>
        <dbReference type="Pfam" id="PF00892"/>
    </source>
</evidence>
<evidence type="ECO:0000313" key="10">
    <source>
        <dbReference type="Proteomes" id="UP000580910"/>
    </source>
</evidence>
<feature type="transmembrane region" description="Helical" evidence="7">
    <location>
        <begin position="145"/>
        <end position="164"/>
    </location>
</feature>
<keyword evidence="3" id="KW-1003">Cell membrane</keyword>
<protein>
    <submittedName>
        <fullName evidence="9">Drug/metabolite transporter (DMT)-like permease</fullName>
    </submittedName>
</protein>
<dbReference type="InterPro" id="IPR037185">
    <property type="entry name" value="EmrE-like"/>
</dbReference>
<dbReference type="SUPFAM" id="SSF103481">
    <property type="entry name" value="Multidrug resistance efflux transporter EmrE"/>
    <property type="match status" value="2"/>
</dbReference>
<dbReference type="InterPro" id="IPR000620">
    <property type="entry name" value="EamA_dom"/>
</dbReference>
<dbReference type="PANTHER" id="PTHR42920:SF24">
    <property type="entry name" value="AROMATIC AMINO ACID EXPORTER YDDG"/>
    <property type="match status" value="1"/>
</dbReference>
<comment type="caution">
    <text evidence="9">The sequence shown here is derived from an EMBL/GenBank/DDBJ whole genome shotgun (WGS) entry which is preliminary data.</text>
</comment>
<accession>A0A7W3P9H8</accession>
<sequence length="304" mass="30844">MGPIACLLSAVGFGVMAVFAKLAYDDGVDVDALLLVRFGLAAAVLLTIAALTGRFRGLGPRAIVTGLLMGGVGYVAQAGLYFVALTRIDASQVALLFCTYPLLVMVMAVVTRRERASRRRGAALVMALTGVALVLGGAASGSFGLVGSACAFGSAVVYTGYILVGDRVVSTDPLAFAALVCTGAFGTLLGWSALHGAPDLGFAARGWLWLVLIALVSTVAAIILFFLGLAHVGPTVTSLLSIVEPVVTVGGAALVFGESLSLLQAVGGALVLGTVALVQWPARTTSPGTNEPWTPPVAGVTVEL</sequence>
<reference evidence="9 10" key="1">
    <citation type="submission" date="2020-07" db="EMBL/GenBank/DDBJ databases">
        <title>Sequencing the genomes of 1000 actinobacteria strains.</title>
        <authorList>
            <person name="Klenk H.-P."/>
        </authorList>
    </citation>
    <scope>NUCLEOTIDE SEQUENCE [LARGE SCALE GENOMIC DNA]</scope>
    <source>
        <strain evidence="9 10">DSM 21349</strain>
    </source>
</reference>
<feature type="transmembrane region" description="Helical" evidence="7">
    <location>
        <begin position="176"/>
        <end position="194"/>
    </location>
</feature>
<dbReference type="Proteomes" id="UP000580910">
    <property type="component" value="Unassembled WGS sequence"/>
</dbReference>
<evidence type="ECO:0000256" key="5">
    <source>
        <dbReference type="ARBA" id="ARBA00022989"/>
    </source>
</evidence>
<feature type="transmembrane region" description="Helical" evidence="7">
    <location>
        <begin position="206"/>
        <end position="229"/>
    </location>
</feature>
<feature type="transmembrane region" description="Helical" evidence="7">
    <location>
        <begin position="236"/>
        <end position="256"/>
    </location>
</feature>
<evidence type="ECO:0000313" key="9">
    <source>
        <dbReference type="EMBL" id="MBA8803685.1"/>
    </source>
</evidence>
<feature type="transmembrane region" description="Helical" evidence="7">
    <location>
        <begin position="63"/>
        <end position="84"/>
    </location>
</feature>
<feature type="domain" description="EamA" evidence="8">
    <location>
        <begin position="147"/>
        <end position="278"/>
    </location>
</feature>
<dbReference type="EMBL" id="JACGXA010000001">
    <property type="protein sequence ID" value="MBA8803685.1"/>
    <property type="molecule type" value="Genomic_DNA"/>
</dbReference>
<comment type="subcellular location">
    <subcellularLocation>
        <location evidence="1">Cell membrane</location>
        <topology evidence="1">Multi-pass membrane protein</topology>
    </subcellularLocation>
</comment>
<dbReference type="RefSeq" id="WP_182538792.1">
    <property type="nucleotide sequence ID" value="NZ_JACGXA010000001.1"/>
</dbReference>
<feature type="transmembrane region" description="Helical" evidence="7">
    <location>
        <begin position="90"/>
        <end position="110"/>
    </location>
</feature>
<evidence type="ECO:0000256" key="2">
    <source>
        <dbReference type="ARBA" id="ARBA00007362"/>
    </source>
</evidence>
<evidence type="ECO:0000256" key="3">
    <source>
        <dbReference type="ARBA" id="ARBA00022475"/>
    </source>
</evidence>
<gene>
    <name evidence="9" type="ORF">FB382_001976</name>
</gene>
<comment type="similarity">
    <text evidence="2">Belongs to the EamA transporter family.</text>
</comment>
<feature type="transmembrane region" description="Helical" evidence="7">
    <location>
        <begin position="262"/>
        <end position="280"/>
    </location>
</feature>
<feature type="transmembrane region" description="Helical" evidence="7">
    <location>
        <begin position="30"/>
        <end position="51"/>
    </location>
</feature>
<proteinExistence type="inferred from homology"/>
<evidence type="ECO:0000256" key="4">
    <source>
        <dbReference type="ARBA" id="ARBA00022692"/>
    </source>
</evidence>
<dbReference type="InterPro" id="IPR051258">
    <property type="entry name" value="Diverse_Substrate_Transporter"/>
</dbReference>
<keyword evidence="5 7" id="KW-1133">Transmembrane helix</keyword>
<feature type="domain" description="EamA" evidence="8">
    <location>
        <begin position="2"/>
        <end position="135"/>
    </location>
</feature>
<feature type="transmembrane region" description="Helical" evidence="7">
    <location>
        <begin position="122"/>
        <end position="139"/>
    </location>
</feature>
<name>A0A7W3P9H8_9ACTN</name>
<dbReference type="Pfam" id="PF00892">
    <property type="entry name" value="EamA"/>
    <property type="match status" value="2"/>
</dbReference>
<dbReference type="GO" id="GO:0005886">
    <property type="term" value="C:plasma membrane"/>
    <property type="evidence" value="ECO:0007669"/>
    <property type="project" value="UniProtKB-SubCell"/>
</dbReference>
<evidence type="ECO:0000256" key="6">
    <source>
        <dbReference type="ARBA" id="ARBA00023136"/>
    </source>
</evidence>
<keyword evidence="6 7" id="KW-0472">Membrane</keyword>
<keyword evidence="10" id="KW-1185">Reference proteome</keyword>